<dbReference type="SUPFAM" id="SSF51905">
    <property type="entry name" value="FAD/NAD(P)-binding domain"/>
    <property type="match status" value="1"/>
</dbReference>
<evidence type="ECO:0000256" key="2">
    <source>
        <dbReference type="ARBA" id="ARBA00022630"/>
    </source>
</evidence>
<evidence type="ECO:0000256" key="1">
    <source>
        <dbReference type="ARBA" id="ARBA00001974"/>
    </source>
</evidence>
<keyword evidence="4" id="KW-0560">Oxidoreductase</keyword>
<sequence length="422" mass="47009">MATKPIIIIGAGFSGLLLAQHLRKSDIPFVIFERDADFSTRGAGWGLTLHWSLPALRSLLPDELIDRLPETYVDLEAVERGEASTFSFFDLSTGELKGASPKAPESQRIRVTREKLRRLLATGIIDIQWGKAFSSSSYNQDADAIVALFEDGSTCFGGILVGCNGSRSRVRRDVLPEYENEMHKIPVGVLGAKVDYTPEQIGPLRELDPFFFQWTSSENDTNVYFSILDAPGNIVSWPLCPGFFGVESIIPCPSTSKDRLDLIQTFAQTWAEPFRSLVLDIPEGTDIKPVELHDWLLPKKAQSSPSHPVALIGECVSLHGHVERQWIIDRGEGANHAILDVLDFATSCASYLSKLDQPPSRHRDDALERYGHQVIERVRPAVLASRQACMDAHDWKSIGPDSPLLSRRMIQLQFDDESLGWD</sequence>
<gene>
    <name evidence="7" type="ORF">B0H66DRAFT_578494</name>
</gene>
<evidence type="ECO:0000256" key="4">
    <source>
        <dbReference type="ARBA" id="ARBA00023002"/>
    </source>
</evidence>
<evidence type="ECO:0000313" key="8">
    <source>
        <dbReference type="Proteomes" id="UP001283341"/>
    </source>
</evidence>
<dbReference type="EMBL" id="JAUEDM010000009">
    <property type="protein sequence ID" value="KAK3312333.1"/>
    <property type="molecule type" value="Genomic_DNA"/>
</dbReference>
<proteinExistence type="predicted"/>
<dbReference type="PANTHER" id="PTHR47178:SF1">
    <property type="entry name" value="FAD-BINDING DOMAIN-CONTAINING PROTEIN-RELATED"/>
    <property type="match status" value="1"/>
</dbReference>
<accession>A0AAE0LYG0</accession>
<dbReference type="GO" id="GO:0004497">
    <property type="term" value="F:monooxygenase activity"/>
    <property type="evidence" value="ECO:0007669"/>
    <property type="project" value="UniProtKB-KW"/>
</dbReference>
<keyword evidence="3" id="KW-0274">FAD</keyword>
<dbReference type="InterPro" id="IPR002938">
    <property type="entry name" value="FAD-bd"/>
</dbReference>
<dbReference type="AlphaFoldDB" id="A0AAE0LYG0"/>
<feature type="domain" description="FAD-binding" evidence="6">
    <location>
        <begin position="5"/>
        <end position="196"/>
    </location>
</feature>
<dbReference type="InterPro" id="IPR036188">
    <property type="entry name" value="FAD/NAD-bd_sf"/>
</dbReference>
<name>A0AAE0LYG0_9PEZI</name>
<keyword evidence="8" id="KW-1185">Reference proteome</keyword>
<keyword evidence="5" id="KW-0503">Monooxygenase</keyword>
<evidence type="ECO:0000256" key="3">
    <source>
        <dbReference type="ARBA" id="ARBA00022827"/>
    </source>
</evidence>
<evidence type="ECO:0000259" key="6">
    <source>
        <dbReference type="Pfam" id="PF01494"/>
    </source>
</evidence>
<dbReference type="Pfam" id="PF01494">
    <property type="entry name" value="FAD_binding_3"/>
    <property type="match status" value="1"/>
</dbReference>
<keyword evidence="2" id="KW-0285">Flavoprotein</keyword>
<protein>
    <submittedName>
        <fullName evidence="7">FAD binding domain-containing protein</fullName>
    </submittedName>
</protein>
<comment type="cofactor">
    <cofactor evidence="1">
        <name>FAD</name>
        <dbReference type="ChEBI" id="CHEBI:57692"/>
    </cofactor>
</comment>
<dbReference type="Gene3D" id="3.50.50.60">
    <property type="entry name" value="FAD/NAD(P)-binding domain"/>
    <property type="match status" value="1"/>
</dbReference>
<comment type="caution">
    <text evidence="7">The sequence shown here is derived from an EMBL/GenBank/DDBJ whole genome shotgun (WGS) entry which is preliminary data.</text>
</comment>
<reference evidence="7" key="2">
    <citation type="submission" date="2023-06" db="EMBL/GenBank/DDBJ databases">
        <authorList>
            <consortium name="Lawrence Berkeley National Laboratory"/>
            <person name="Haridas S."/>
            <person name="Hensen N."/>
            <person name="Bonometti L."/>
            <person name="Westerberg I."/>
            <person name="Brannstrom I.O."/>
            <person name="Guillou S."/>
            <person name="Cros-Aarteil S."/>
            <person name="Calhoun S."/>
            <person name="Kuo A."/>
            <person name="Mondo S."/>
            <person name="Pangilinan J."/>
            <person name="Riley R."/>
            <person name="Labutti K."/>
            <person name="Andreopoulos B."/>
            <person name="Lipzen A."/>
            <person name="Chen C."/>
            <person name="Yanf M."/>
            <person name="Daum C."/>
            <person name="Ng V."/>
            <person name="Clum A."/>
            <person name="Steindorff A."/>
            <person name="Ohm R."/>
            <person name="Martin F."/>
            <person name="Silar P."/>
            <person name="Natvig D."/>
            <person name="Lalanne C."/>
            <person name="Gautier V."/>
            <person name="Ament-Velasquez S.L."/>
            <person name="Kruys A."/>
            <person name="Hutchinson M.I."/>
            <person name="Powell A.J."/>
            <person name="Barry K."/>
            <person name="Miller A.N."/>
            <person name="Grigoriev I.V."/>
            <person name="Debuchy R."/>
            <person name="Gladieux P."/>
            <person name="Thoren M.H."/>
            <person name="Johannesson H."/>
        </authorList>
    </citation>
    <scope>NUCLEOTIDE SEQUENCE</scope>
    <source>
        <strain evidence="7">CBS 118394</strain>
    </source>
</reference>
<dbReference type="PANTHER" id="PTHR47178">
    <property type="entry name" value="MONOOXYGENASE, FAD-BINDING"/>
    <property type="match status" value="1"/>
</dbReference>
<evidence type="ECO:0000313" key="7">
    <source>
        <dbReference type="EMBL" id="KAK3312333.1"/>
    </source>
</evidence>
<organism evidence="7 8">
    <name type="scientific">Apodospora peruviana</name>
    <dbReference type="NCBI Taxonomy" id="516989"/>
    <lineage>
        <taxon>Eukaryota</taxon>
        <taxon>Fungi</taxon>
        <taxon>Dikarya</taxon>
        <taxon>Ascomycota</taxon>
        <taxon>Pezizomycotina</taxon>
        <taxon>Sordariomycetes</taxon>
        <taxon>Sordariomycetidae</taxon>
        <taxon>Sordariales</taxon>
        <taxon>Lasiosphaeriaceae</taxon>
        <taxon>Apodospora</taxon>
    </lineage>
</organism>
<dbReference type="GO" id="GO:0071949">
    <property type="term" value="F:FAD binding"/>
    <property type="evidence" value="ECO:0007669"/>
    <property type="project" value="InterPro"/>
</dbReference>
<dbReference type="Proteomes" id="UP001283341">
    <property type="component" value="Unassembled WGS sequence"/>
</dbReference>
<evidence type="ECO:0000256" key="5">
    <source>
        <dbReference type="ARBA" id="ARBA00023033"/>
    </source>
</evidence>
<reference evidence="7" key="1">
    <citation type="journal article" date="2023" name="Mol. Phylogenet. Evol.">
        <title>Genome-scale phylogeny and comparative genomics of the fungal order Sordariales.</title>
        <authorList>
            <person name="Hensen N."/>
            <person name="Bonometti L."/>
            <person name="Westerberg I."/>
            <person name="Brannstrom I.O."/>
            <person name="Guillou S."/>
            <person name="Cros-Aarteil S."/>
            <person name="Calhoun S."/>
            <person name="Haridas S."/>
            <person name="Kuo A."/>
            <person name="Mondo S."/>
            <person name="Pangilinan J."/>
            <person name="Riley R."/>
            <person name="LaButti K."/>
            <person name="Andreopoulos B."/>
            <person name="Lipzen A."/>
            <person name="Chen C."/>
            <person name="Yan M."/>
            <person name="Daum C."/>
            <person name="Ng V."/>
            <person name="Clum A."/>
            <person name="Steindorff A."/>
            <person name="Ohm R.A."/>
            <person name="Martin F."/>
            <person name="Silar P."/>
            <person name="Natvig D.O."/>
            <person name="Lalanne C."/>
            <person name="Gautier V."/>
            <person name="Ament-Velasquez S.L."/>
            <person name="Kruys A."/>
            <person name="Hutchinson M.I."/>
            <person name="Powell A.J."/>
            <person name="Barry K."/>
            <person name="Miller A.N."/>
            <person name="Grigoriev I.V."/>
            <person name="Debuchy R."/>
            <person name="Gladieux P."/>
            <person name="Hiltunen Thoren M."/>
            <person name="Johannesson H."/>
        </authorList>
    </citation>
    <scope>NUCLEOTIDE SEQUENCE</scope>
    <source>
        <strain evidence="7">CBS 118394</strain>
    </source>
</reference>
<dbReference type="PRINTS" id="PR00420">
    <property type="entry name" value="RNGMNOXGNASE"/>
</dbReference>